<protein>
    <submittedName>
        <fullName evidence="1">Uncharacterized protein</fullName>
    </submittedName>
</protein>
<reference evidence="1" key="2">
    <citation type="submission" date="2023-05" db="EMBL/GenBank/DDBJ databases">
        <authorList>
            <person name="Fouks B."/>
        </authorList>
    </citation>
    <scope>NUCLEOTIDE SEQUENCE</scope>
    <source>
        <strain evidence="1">Stay&amp;Tobe</strain>
        <tissue evidence="1">Testes</tissue>
    </source>
</reference>
<evidence type="ECO:0000313" key="2">
    <source>
        <dbReference type="Proteomes" id="UP001233999"/>
    </source>
</evidence>
<gene>
    <name evidence="1" type="ORF">L9F63_019775</name>
</gene>
<dbReference type="AlphaFoldDB" id="A0AAD7ZTI2"/>
<reference evidence="1" key="1">
    <citation type="journal article" date="2023" name="IScience">
        <title>Live-bearing cockroach genome reveals convergent evolutionary mechanisms linked to viviparity in insects and beyond.</title>
        <authorList>
            <person name="Fouks B."/>
            <person name="Harrison M.C."/>
            <person name="Mikhailova A.A."/>
            <person name="Marchal E."/>
            <person name="English S."/>
            <person name="Carruthers M."/>
            <person name="Jennings E.C."/>
            <person name="Chiamaka E.L."/>
            <person name="Frigard R.A."/>
            <person name="Pippel M."/>
            <person name="Attardo G.M."/>
            <person name="Benoit J.B."/>
            <person name="Bornberg-Bauer E."/>
            <person name="Tobe S.S."/>
        </authorList>
    </citation>
    <scope>NUCLEOTIDE SEQUENCE</scope>
    <source>
        <strain evidence="1">Stay&amp;Tobe</strain>
    </source>
</reference>
<evidence type="ECO:0000313" key="1">
    <source>
        <dbReference type="EMBL" id="KAJ9586625.1"/>
    </source>
</evidence>
<comment type="caution">
    <text evidence="1">The sequence shown here is derived from an EMBL/GenBank/DDBJ whole genome shotgun (WGS) entry which is preliminary data.</text>
</comment>
<name>A0AAD7ZTI2_DIPPU</name>
<keyword evidence="2" id="KW-1185">Reference proteome</keyword>
<dbReference type="EMBL" id="JASPKZ010006856">
    <property type="protein sequence ID" value="KAJ9586625.1"/>
    <property type="molecule type" value="Genomic_DNA"/>
</dbReference>
<organism evidence="1 2">
    <name type="scientific">Diploptera punctata</name>
    <name type="common">Pacific beetle cockroach</name>
    <dbReference type="NCBI Taxonomy" id="6984"/>
    <lineage>
        <taxon>Eukaryota</taxon>
        <taxon>Metazoa</taxon>
        <taxon>Ecdysozoa</taxon>
        <taxon>Arthropoda</taxon>
        <taxon>Hexapoda</taxon>
        <taxon>Insecta</taxon>
        <taxon>Pterygota</taxon>
        <taxon>Neoptera</taxon>
        <taxon>Polyneoptera</taxon>
        <taxon>Dictyoptera</taxon>
        <taxon>Blattodea</taxon>
        <taxon>Blaberoidea</taxon>
        <taxon>Blaberidae</taxon>
        <taxon>Diplopterinae</taxon>
        <taxon>Diploptera</taxon>
    </lineage>
</organism>
<dbReference type="Proteomes" id="UP001233999">
    <property type="component" value="Unassembled WGS sequence"/>
</dbReference>
<proteinExistence type="predicted"/>
<sequence length="105" mass="11391">MKNRANVADAIMKLTGILIIVLLFGVLFVNSVPVHDKDVYAERMTRDVVRQKRFFAYQHSVAASSGGYYYGGGCCGGGAYGGGWYSNYASSTSLVIGRKKRQIAA</sequence>
<accession>A0AAD7ZTI2</accession>